<organism evidence="2">
    <name type="scientific">termite gut metagenome</name>
    <dbReference type="NCBI Taxonomy" id="433724"/>
    <lineage>
        <taxon>unclassified sequences</taxon>
        <taxon>metagenomes</taxon>
        <taxon>organismal metagenomes</taxon>
    </lineage>
</organism>
<evidence type="ECO:0000259" key="1">
    <source>
        <dbReference type="Pfam" id="PF02371"/>
    </source>
</evidence>
<dbReference type="PANTHER" id="PTHR33055:SF15">
    <property type="entry name" value="TRANSPOSASE-RELATED"/>
    <property type="match status" value="1"/>
</dbReference>
<comment type="caution">
    <text evidence="2">The sequence shown here is derived from an EMBL/GenBank/DDBJ whole genome shotgun (WGS) entry which is preliminary data.</text>
</comment>
<dbReference type="InterPro" id="IPR047650">
    <property type="entry name" value="Transpos_IS110"/>
</dbReference>
<dbReference type="PANTHER" id="PTHR33055">
    <property type="entry name" value="TRANSPOSASE FOR INSERTION SEQUENCE ELEMENT IS1111A"/>
    <property type="match status" value="1"/>
</dbReference>
<dbReference type="GO" id="GO:0006313">
    <property type="term" value="P:DNA transposition"/>
    <property type="evidence" value="ECO:0007669"/>
    <property type="project" value="InterPro"/>
</dbReference>
<feature type="non-terminal residue" evidence="2">
    <location>
        <position position="1"/>
    </location>
</feature>
<feature type="domain" description="Transposase IS116/IS110/IS902 C-terminal" evidence="1">
    <location>
        <begin position="61"/>
        <end position="142"/>
    </location>
</feature>
<sequence length="190" mass="21920">THWSKAFIQWLKENVSQDENMSKEALLFILEEVEQQRKLLLEATRKIRALSRSETYSSRMALLRTIPGIGFITAITFLMELEDIHRFGSTDHLAGYIGLVPNRHSSWSKENVGEMTFRGQKLLKACLIESAWFAARLDPAMNLCFNESCKRMKPNKAIIKIARKLVNRIVYVLKNGWCFTKCVFSSGVFR</sequence>
<evidence type="ECO:0000313" key="2">
    <source>
        <dbReference type="EMBL" id="KAA6306502.1"/>
    </source>
</evidence>
<dbReference type="EMBL" id="SNRY01009857">
    <property type="protein sequence ID" value="KAA6306502.1"/>
    <property type="molecule type" value="Genomic_DNA"/>
</dbReference>
<reference evidence="2" key="1">
    <citation type="submission" date="2019-03" db="EMBL/GenBank/DDBJ databases">
        <title>Single cell metagenomics reveals metabolic interactions within the superorganism composed of flagellate Streblomastix strix and complex community of Bacteroidetes bacteria on its surface.</title>
        <authorList>
            <person name="Treitli S.C."/>
            <person name="Kolisko M."/>
            <person name="Husnik F."/>
            <person name="Keeling P."/>
            <person name="Hampl V."/>
        </authorList>
    </citation>
    <scope>NUCLEOTIDE SEQUENCE</scope>
    <source>
        <strain evidence="2">STM</strain>
    </source>
</reference>
<proteinExistence type="predicted"/>
<accession>A0A5J4PB36</accession>
<dbReference type="InterPro" id="IPR003346">
    <property type="entry name" value="Transposase_20"/>
</dbReference>
<dbReference type="GO" id="GO:0003677">
    <property type="term" value="F:DNA binding"/>
    <property type="evidence" value="ECO:0007669"/>
    <property type="project" value="InterPro"/>
</dbReference>
<dbReference type="Pfam" id="PF02371">
    <property type="entry name" value="Transposase_20"/>
    <property type="match status" value="1"/>
</dbReference>
<dbReference type="GO" id="GO:0004803">
    <property type="term" value="F:transposase activity"/>
    <property type="evidence" value="ECO:0007669"/>
    <property type="project" value="InterPro"/>
</dbReference>
<name>A0A5J4PB36_9ZZZZ</name>
<gene>
    <name evidence="2" type="ORF">EZS27_041841</name>
</gene>
<protein>
    <recommendedName>
        <fullName evidence="1">Transposase IS116/IS110/IS902 C-terminal domain-containing protein</fullName>
    </recommendedName>
</protein>
<dbReference type="AlphaFoldDB" id="A0A5J4PB36"/>